<dbReference type="Proteomes" id="UP001501920">
    <property type="component" value="Chromosome 7"/>
</dbReference>
<feature type="transmembrane region" description="Helical" evidence="3">
    <location>
        <begin position="280"/>
        <end position="307"/>
    </location>
</feature>
<evidence type="ECO:0000256" key="2">
    <source>
        <dbReference type="SAM" id="MobiDB-lite"/>
    </source>
</evidence>
<keyword evidence="3" id="KW-1133">Transmembrane helix</keyword>
<dbReference type="Gene3D" id="3.30.70.1820">
    <property type="entry name" value="L1 transposable element, RRM domain"/>
    <property type="match status" value="1"/>
</dbReference>
<dbReference type="Gene3D" id="1.20.5.340">
    <property type="match status" value="1"/>
</dbReference>
<evidence type="ECO:0000313" key="4">
    <source>
        <dbReference type="Ensembl" id="ENSPNAP00000070989.1"/>
    </source>
</evidence>
<feature type="compositionally biased region" description="Polar residues" evidence="2">
    <location>
        <begin position="14"/>
        <end position="31"/>
    </location>
</feature>
<dbReference type="PANTHER" id="PTHR11505">
    <property type="entry name" value="L1 TRANSPOSABLE ELEMENT-RELATED"/>
    <property type="match status" value="1"/>
</dbReference>
<reference evidence="4" key="3">
    <citation type="submission" date="2025-09" db="UniProtKB">
        <authorList>
            <consortium name="Ensembl"/>
        </authorList>
    </citation>
    <scope>IDENTIFICATION</scope>
</reference>
<feature type="region of interest" description="Disordered" evidence="2">
    <location>
        <begin position="1"/>
        <end position="42"/>
    </location>
</feature>
<keyword evidence="3" id="KW-0812">Transmembrane</keyword>
<evidence type="ECO:0000256" key="3">
    <source>
        <dbReference type="SAM" id="Phobius"/>
    </source>
</evidence>
<evidence type="ECO:0008006" key="6">
    <source>
        <dbReference type="Google" id="ProtNLM"/>
    </source>
</evidence>
<organism evidence="4 5">
    <name type="scientific">Pygocentrus nattereri</name>
    <name type="common">Red-bellied piranha</name>
    <dbReference type="NCBI Taxonomy" id="42514"/>
    <lineage>
        <taxon>Eukaryota</taxon>
        <taxon>Metazoa</taxon>
        <taxon>Chordata</taxon>
        <taxon>Craniata</taxon>
        <taxon>Vertebrata</taxon>
        <taxon>Euteleostomi</taxon>
        <taxon>Actinopterygii</taxon>
        <taxon>Neopterygii</taxon>
        <taxon>Teleostei</taxon>
        <taxon>Ostariophysi</taxon>
        <taxon>Characiformes</taxon>
        <taxon>Characoidei</taxon>
        <taxon>Pygocentrus</taxon>
    </lineage>
</organism>
<evidence type="ECO:0000256" key="1">
    <source>
        <dbReference type="SAM" id="Coils"/>
    </source>
</evidence>
<keyword evidence="1" id="KW-0175">Coiled coil</keyword>
<dbReference type="Ensembl" id="ENSPNAT00000060487.1">
    <property type="protein sequence ID" value="ENSPNAP00000070989.1"/>
    <property type="gene ID" value="ENSPNAG00000037479.1"/>
</dbReference>
<name>A0AAR2L8G7_PYGNA</name>
<dbReference type="AlphaFoldDB" id="A0AAR2L8G7"/>
<reference evidence="4" key="2">
    <citation type="submission" date="2025-08" db="UniProtKB">
        <authorList>
            <consortium name="Ensembl"/>
        </authorList>
    </citation>
    <scope>IDENTIFICATION</scope>
</reference>
<sequence>MANNLRKYKYTDKPATSKTSGVTPSNKTSPPSEMDEQAKQQTGMMTDIKTELLLSIKAEMTKLFQTEFKSIMAEEFNGVKSELQAVRQEIASNTSALRSDLDLIRTTVSDVERGLSGCSDDITELQNTVRKLEENVQSLQEKCLDMEGRMRRSNIRLLNVAEVDGSSTPASVSKLIKEVLKMDKDVLIDRSHRTLQGKRADGKPRAIVAKLHYYQDCVEILRLARESGPLQHKGSTILIFPDYPPSIARARSGVRYGLLYPNYSRFVFSRISVNLIELWYIYYCFFFYNLYLSLIINHCVSHLIVYLSSVL</sequence>
<dbReference type="InterPro" id="IPR004244">
    <property type="entry name" value="Transposase_22"/>
</dbReference>
<evidence type="ECO:0000313" key="5">
    <source>
        <dbReference type="Proteomes" id="UP001501920"/>
    </source>
</evidence>
<dbReference type="GeneTree" id="ENSGT00940000171226"/>
<keyword evidence="5" id="KW-1185">Reference proteome</keyword>
<protein>
    <recommendedName>
        <fullName evidence="6">L1 transposable element RRM domain-containing protein</fullName>
    </recommendedName>
</protein>
<proteinExistence type="predicted"/>
<accession>A0AAR2L8G7</accession>
<reference evidence="4 5" key="1">
    <citation type="submission" date="2020-10" db="EMBL/GenBank/DDBJ databases">
        <title>Pygocentrus nattereri (red-bellied piranha) genome, fPygNat1, primary haplotype.</title>
        <authorList>
            <person name="Myers G."/>
            <person name="Meyer A."/>
            <person name="Karagic N."/>
            <person name="Pippel M."/>
            <person name="Winkler S."/>
            <person name="Tracey A."/>
            <person name="Wood J."/>
            <person name="Formenti G."/>
            <person name="Howe K."/>
            <person name="Fedrigo O."/>
            <person name="Jarvis E.D."/>
        </authorList>
    </citation>
    <scope>NUCLEOTIDE SEQUENCE [LARGE SCALE GENOMIC DNA]</scope>
</reference>
<keyword evidence="3" id="KW-0472">Membrane</keyword>
<feature type="coiled-coil region" evidence="1">
    <location>
        <begin position="115"/>
        <end position="149"/>
    </location>
</feature>